<dbReference type="PANTHER" id="PTHR43386:SF1">
    <property type="entry name" value="D,D-DIPEPTIDE TRANSPORT SYSTEM PERMEASE PROTEIN DDPC-RELATED"/>
    <property type="match status" value="1"/>
</dbReference>
<evidence type="ECO:0000256" key="4">
    <source>
        <dbReference type="ARBA" id="ARBA00022692"/>
    </source>
</evidence>
<dbReference type="STRING" id="1121432.SAMN02745219_02707"/>
<evidence type="ECO:0000256" key="8">
    <source>
        <dbReference type="RuleBase" id="RU363032"/>
    </source>
</evidence>
<dbReference type="CDD" id="cd06261">
    <property type="entry name" value="TM_PBP2"/>
    <property type="match status" value="1"/>
</dbReference>
<evidence type="ECO:0000313" key="11">
    <source>
        <dbReference type="Proteomes" id="UP000184529"/>
    </source>
</evidence>
<feature type="transmembrane region" description="Helical" evidence="8">
    <location>
        <begin position="237"/>
        <end position="262"/>
    </location>
</feature>
<evidence type="ECO:0000256" key="3">
    <source>
        <dbReference type="ARBA" id="ARBA00022475"/>
    </source>
</evidence>
<keyword evidence="2 8" id="KW-0813">Transport</keyword>
<proteinExistence type="inferred from homology"/>
<keyword evidence="6 8" id="KW-0472">Membrane</keyword>
<dbReference type="InterPro" id="IPR050366">
    <property type="entry name" value="BP-dependent_transpt_permease"/>
</dbReference>
<feature type="transmembrane region" description="Helical" evidence="8">
    <location>
        <begin position="194"/>
        <end position="217"/>
    </location>
</feature>
<dbReference type="EMBL" id="FQZM01000037">
    <property type="protein sequence ID" value="SHJ50178.1"/>
    <property type="molecule type" value="Genomic_DNA"/>
</dbReference>
<name>A0A1M6JU13_9FIRM</name>
<evidence type="ECO:0000256" key="6">
    <source>
        <dbReference type="ARBA" id="ARBA00023136"/>
    </source>
</evidence>
<comment type="subcellular location">
    <subcellularLocation>
        <location evidence="1 8">Cell membrane</location>
        <topology evidence="1 8">Multi-pass membrane protein</topology>
    </subcellularLocation>
</comment>
<dbReference type="Proteomes" id="UP000184529">
    <property type="component" value="Unassembled WGS sequence"/>
</dbReference>
<comment type="similarity">
    <text evidence="7">Belongs to the binding-protein-dependent transport system permease family. OppBC subfamily.</text>
</comment>
<evidence type="ECO:0000313" key="10">
    <source>
        <dbReference type="EMBL" id="SHJ50178.1"/>
    </source>
</evidence>
<gene>
    <name evidence="10" type="ORF">SAMN02745219_02707</name>
</gene>
<feature type="transmembrane region" description="Helical" evidence="8">
    <location>
        <begin position="12"/>
        <end position="34"/>
    </location>
</feature>
<keyword evidence="5 8" id="KW-1133">Transmembrane helix</keyword>
<dbReference type="Pfam" id="PF00528">
    <property type="entry name" value="BPD_transp_1"/>
    <property type="match status" value="1"/>
</dbReference>
<evidence type="ECO:0000256" key="7">
    <source>
        <dbReference type="ARBA" id="ARBA00024202"/>
    </source>
</evidence>
<dbReference type="NCBIfam" id="NF045474">
    <property type="entry name" value="Opp2C"/>
    <property type="match status" value="1"/>
</dbReference>
<feature type="domain" description="ABC transmembrane type-1" evidence="9">
    <location>
        <begin position="73"/>
        <end position="262"/>
    </location>
</feature>
<dbReference type="InterPro" id="IPR025966">
    <property type="entry name" value="OppC_N"/>
</dbReference>
<dbReference type="InterPro" id="IPR000515">
    <property type="entry name" value="MetI-like"/>
</dbReference>
<feature type="transmembrane region" description="Helical" evidence="8">
    <location>
        <begin position="113"/>
        <end position="132"/>
    </location>
</feature>
<evidence type="ECO:0000256" key="1">
    <source>
        <dbReference type="ARBA" id="ARBA00004651"/>
    </source>
</evidence>
<dbReference type="PROSITE" id="PS50928">
    <property type="entry name" value="ABC_TM1"/>
    <property type="match status" value="1"/>
</dbReference>
<dbReference type="Gene3D" id="1.10.3720.10">
    <property type="entry name" value="MetI-like"/>
    <property type="match status" value="1"/>
</dbReference>
<sequence length="279" mass="30128">MYILEVTRGKKMLLTGSILIFGFMALAVFAPFIAPYDPDDVKVEERLLPPGEHHLMGTDGFGRDIFSRVVFGTRYSLFLALVVVSINLLLGLMIGSIAGYFGGLIDELIMRIVDILLAFPNIILALCIVGVLGPSVQNLILALVALGWVGYTRVSRGLVLSIKEQGFIGAAKALGGSNMYIIMRHIIPNAFPPLLVLATLHVSHTILSIAALSFLGLGVQAPTPEWGAMLSEGKQFIFTHPHVMISPGLAITLSVLSFNLLGEGLRDVLDPRAREVLNV</sequence>
<reference evidence="11" key="1">
    <citation type="submission" date="2016-11" db="EMBL/GenBank/DDBJ databases">
        <authorList>
            <person name="Varghese N."/>
            <person name="Submissions S."/>
        </authorList>
    </citation>
    <scope>NUCLEOTIDE SEQUENCE [LARGE SCALE GENOMIC DNA]</scope>
    <source>
        <strain evidence="11">DSM 16057</strain>
    </source>
</reference>
<dbReference type="RefSeq" id="WP_242656334.1">
    <property type="nucleotide sequence ID" value="NZ_FQZM01000037.1"/>
</dbReference>
<organism evidence="10 11">
    <name type="scientific">Desulfofundulus thermosubterraneus DSM 16057</name>
    <dbReference type="NCBI Taxonomy" id="1121432"/>
    <lineage>
        <taxon>Bacteria</taxon>
        <taxon>Bacillati</taxon>
        <taxon>Bacillota</taxon>
        <taxon>Clostridia</taxon>
        <taxon>Eubacteriales</taxon>
        <taxon>Peptococcaceae</taxon>
        <taxon>Desulfofundulus</taxon>
    </lineage>
</organism>
<accession>A0A1M6JU13</accession>
<keyword evidence="4 8" id="KW-0812">Transmembrane</keyword>
<keyword evidence="3" id="KW-1003">Cell membrane</keyword>
<evidence type="ECO:0000256" key="2">
    <source>
        <dbReference type="ARBA" id="ARBA00022448"/>
    </source>
</evidence>
<protein>
    <submittedName>
        <fullName evidence="10">Peptide/nickel transport system permease protein</fullName>
    </submittedName>
</protein>
<evidence type="ECO:0000256" key="5">
    <source>
        <dbReference type="ARBA" id="ARBA00022989"/>
    </source>
</evidence>
<dbReference type="Pfam" id="PF12911">
    <property type="entry name" value="OppC_N"/>
    <property type="match status" value="1"/>
</dbReference>
<dbReference type="SUPFAM" id="SSF161098">
    <property type="entry name" value="MetI-like"/>
    <property type="match status" value="1"/>
</dbReference>
<dbReference type="PANTHER" id="PTHR43386">
    <property type="entry name" value="OLIGOPEPTIDE TRANSPORT SYSTEM PERMEASE PROTEIN APPC"/>
    <property type="match status" value="1"/>
</dbReference>
<dbReference type="InterPro" id="IPR035906">
    <property type="entry name" value="MetI-like_sf"/>
</dbReference>
<dbReference type="GO" id="GO:0005886">
    <property type="term" value="C:plasma membrane"/>
    <property type="evidence" value="ECO:0007669"/>
    <property type="project" value="UniProtKB-SubCell"/>
</dbReference>
<feature type="transmembrane region" description="Helical" evidence="8">
    <location>
        <begin position="77"/>
        <end position="101"/>
    </location>
</feature>
<keyword evidence="11" id="KW-1185">Reference proteome</keyword>
<dbReference type="AlphaFoldDB" id="A0A1M6JU13"/>
<dbReference type="GO" id="GO:0055085">
    <property type="term" value="P:transmembrane transport"/>
    <property type="evidence" value="ECO:0007669"/>
    <property type="project" value="InterPro"/>
</dbReference>
<feature type="transmembrane region" description="Helical" evidence="8">
    <location>
        <begin position="138"/>
        <end position="154"/>
    </location>
</feature>
<dbReference type="InterPro" id="IPR053385">
    <property type="entry name" value="ABC_transport_permease"/>
</dbReference>
<evidence type="ECO:0000259" key="9">
    <source>
        <dbReference type="PROSITE" id="PS50928"/>
    </source>
</evidence>